<keyword evidence="7 13" id="KW-0067">ATP-binding</keyword>
<dbReference type="GO" id="GO:0006420">
    <property type="term" value="P:arginyl-tRNA aminoacylation"/>
    <property type="evidence" value="ECO:0007669"/>
    <property type="project" value="InterPro"/>
</dbReference>
<keyword evidence="6 13" id="KW-0547">Nucleotide-binding</keyword>
<dbReference type="PANTHER" id="PTHR11956:SF5">
    <property type="entry name" value="ARGININE--TRNA LIGASE, CYTOPLASMIC"/>
    <property type="match status" value="1"/>
</dbReference>
<evidence type="ECO:0000256" key="9">
    <source>
        <dbReference type="ARBA" id="ARBA00023146"/>
    </source>
</evidence>
<dbReference type="Gene3D" id="3.30.1360.70">
    <property type="entry name" value="Arginyl tRNA synthetase N-terminal domain"/>
    <property type="match status" value="1"/>
</dbReference>
<dbReference type="Pfam" id="PF03485">
    <property type="entry name" value="Arg_tRNA_synt_N"/>
    <property type="match status" value="1"/>
</dbReference>
<dbReference type="FunFam" id="1.10.730.10:FF:000064">
    <property type="entry name" value="Probable arginine--tRNA ligase, cytoplasmic"/>
    <property type="match status" value="1"/>
</dbReference>
<dbReference type="EMBL" id="HBUF01352442">
    <property type="protein sequence ID" value="CAG6714933.1"/>
    <property type="molecule type" value="Transcribed_RNA"/>
</dbReference>
<dbReference type="SMART" id="SM00836">
    <property type="entry name" value="DALR_1"/>
    <property type="match status" value="1"/>
</dbReference>
<dbReference type="PROSITE" id="PS00178">
    <property type="entry name" value="AA_TRNA_LIGASE_I"/>
    <property type="match status" value="1"/>
</dbReference>
<dbReference type="InterPro" id="IPR009080">
    <property type="entry name" value="tRNAsynth_Ia_anticodon-bd"/>
</dbReference>
<comment type="similarity">
    <text evidence="2 13">Belongs to the class-I aminoacyl-tRNA synthetase family.</text>
</comment>
<sequence>MEKFEKYNYQSEESEAKLKEFINKVNELSSQGFISESASAEVVAAQLHNTKLKHRLSILQRAIAEEEKKLGLTSTTTGSASGKAAKVGGGGVPKKMSATPRDRMSIRDYLTDVFTHALQTAFPDLEDKTAAVTPTNEKYVAKFGDYQCNDAMALCKIYKDKGVKKSPLEIAQSLANVVTSELASNPGLAKVVDKIEVAKPGFVNVFLSRVYAGEQLKDIVLNGVQPPGLDKRLRVVVDFSSPNIAKEMHVGHLRSTILGDAICRLLEYLGHDVVRLNHVGDWGTQFGMLIAHLQDTYPDYLTKSPPIADLQAFYKQSKKRFDEDEVFKKRAYQCVVSLQRFEPDYKKAWDMICDVSRRDFQKIYDRLNVTLTERGESFYQKYMEELVPYLEKKGLLEPDDGRKIMWGDDRGSIPMTIVKSDGGFTYDTSDMAALKHRVEHEKADWIVYVTDLGQGVHFKLLAECSKKAGVLNANKTRMDFVGFGVVLGEDKKKFKTRSGDTVKLTDLLDEGLRRSLDKLKEKNRHTELTPSELSAAQQAVAYGCIKYADLSHNRQLDYVFSFDKMLDDRGNTAAYLLYAYTRIASIARAAGVRIDDLVKAAHTTPVSLDHPKEFALAKTLLRMNDVLSLVTRDLCLHHLCEYLYDVSTAFSEFYDNCYCIEKDEAGTIKQVHTGRLLLAEATARVMKKCFDILNINTVHKM</sequence>
<evidence type="ECO:0000256" key="12">
    <source>
        <dbReference type="ARBA" id="ARBA00071644"/>
    </source>
</evidence>
<feature type="coiled-coil region" evidence="14">
    <location>
        <begin position="11"/>
        <end position="69"/>
    </location>
</feature>
<evidence type="ECO:0000256" key="10">
    <source>
        <dbReference type="ARBA" id="ARBA00033033"/>
    </source>
</evidence>
<dbReference type="PANTHER" id="PTHR11956">
    <property type="entry name" value="ARGINYL-TRNA SYNTHETASE"/>
    <property type="match status" value="1"/>
</dbReference>
<proteinExistence type="inferred from homology"/>
<evidence type="ECO:0000259" key="17">
    <source>
        <dbReference type="SMART" id="SM01016"/>
    </source>
</evidence>
<dbReference type="SUPFAM" id="SSF52374">
    <property type="entry name" value="Nucleotidylyl transferase"/>
    <property type="match status" value="1"/>
</dbReference>
<dbReference type="EC" id="6.1.1.19" evidence="3"/>
<dbReference type="InterPro" id="IPR035684">
    <property type="entry name" value="ArgRS_core"/>
</dbReference>
<dbReference type="SUPFAM" id="SSF55190">
    <property type="entry name" value="Arginyl-tRNA synthetase (ArgRS), N-terminal 'additional' domain"/>
    <property type="match status" value="1"/>
</dbReference>
<evidence type="ECO:0000256" key="11">
    <source>
        <dbReference type="ARBA" id="ARBA00049339"/>
    </source>
</evidence>
<dbReference type="EMBL" id="HBUF01352443">
    <property type="protein sequence ID" value="CAG6714934.1"/>
    <property type="molecule type" value="Transcribed_RNA"/>
</dbReference>
<protein>
    <recommendedName>
        <fullName evidence="12">Probable arginine--tRNA ligase, cytoplasmic</fullName>
        <ecNumber evidence="3">6.1.1.19</ecNumber>
    </recommendedName>
    <alternativeName>
        <fullName evidence="10">Arginyl-tRNA synthetase</fullName>
    </alternativeName>
</protein>
<evidence type="ECO:0000256" key="2">
    <source>
        <dbReference type="ARBA" id="ARBA00005594"/>
    </source>
</evidence>
<dbReference type="GO" id="GO:0004814">
    <property type="term" value="F:arginine-tRNA ligase activity"/>
    <property type="evidence" value="ECO:0007669"/>
    <property type="project" value="UniProtKB-EC"/>
</dbReference>
<comment type="subcellular location">
    <subcellularLocation>
        <location evidence="1">Cytoplasm</location>
        <location evidence="1">Cytosol</location>
    </subcellularLocation>
</comment>
<evidence type="ECO:0000256" key="14">
    <source>
        <dbReference type="SAM" id="Coils"/>
    </source>
</evidence>
<dbReference type="InterPro" id="IPR001412">
    <property type="entry name" value="aa-tRNA-synth_I_CS"/>
</dbReference>
<accession>A0A8D8XZA2</accession>
<evidence type="ECO:0000256" key="4">
    <source>
        <dbReference type="ARBA" id="ARBA00022490"/>
    </source>
</evidence>
<organism evidence="18">
    <name type="scientific">Cacopsylla melanoneura</name>
    <dbReference type="NCBI Taxonomy" id="428564"/>
    <lineage>
        <taxon>Eukaryota</taxon>
        <taxon>Metazoa</taxon>
        <taxon>Ecdysozoa</taxon>
        <taxon>Arthropoda</taxon>
        <taxon>Hexapoda</taxon>
        <taxon>Insecta</taxon>
        <taxon>Pterygota</taxon>
        <taxon>Neoptera</taxon>
        <taxon>Paraneoptera</taxon>
        <taxon>Hemiptera</taxon>
        <taxon>Sternorrhyncha</taxon>
        <taxon>Psylloidea</taxon>
        <taxon>Psyllidae</taxon>
        <taxon>Psyllinae</taxon>
        <taxon>Cacopsylla</taxon>
    </lineage>
</organism>
<evidence type="ECO:0000256" key="15">
    <source>
        <dbReference type="SAM" id="MobiDB-lite"/>
    </source>
</evidence>
<feature type="domain" description="DALR anticodon binding" evidence="16">
    <location>
        <begin position="576"/>
        <end position="701"/>
    </location>
</feature>
<dbReference type="Pfam" id="PF00750">
    <property type="entry name" value="tRNA-synt_1d"/>
    <property type="match status" value="1"/>
</dbReference>
<evidence type="ECO:0000256" key="1">
    <source>
        <dbReference type="ARBA" id="ARBA00004514"/>
    </source>
</evidence>
<dbReference type="EMBL" id="HBUF01352441">
    <property type="protein sequence ID" value="CAG6714932.1"/>
    <property type="molecule type" value="Transcribed_RNA"/>
</dbReference>
<feature type="compositionally biased region" description="Low complexity" evidence="15">
    <location>
        <begin position="73"/>
        <end position="86"/>
    </location>
</feature>
<feature type="domain" description="Arginyl tRNA synthetase N-terminal" evidence="17">
    <location>
        <begin position="108"/>
        <end position="207"/>
    </location>
</feature>
<dbReference type="HAMAP" id="MF_00123">
    <property type="entry name" value="Arg_tRNA_synth"/>
    <property type="match status" value="1"/>
</dbReference>
<dbReference type="NCBIfam" id="TIGR00456">
    <property type="entry name" value="argS"/>
    <property type="match status" value="1"/>
</dbReference>
<evidence type="ECO:0000256" key="6">
    <source>
        <dbReference type="ARBA" id="ARBA00022741"/>
    </source>
</evidence>
<dbReference type="CDD" id="cd00671">
    <property type="entry name" value="ArgRS_core"/>
    <property type="match status" value="1"/>
</dbReference>
<dbReference type="SUPFAM" id="SSF47323">
    <property type="entry name" value="Anticodon-binding domain of a subclass of class I aminoacyl-tRNA synthetases"/>
    <property type="match status" value="1"/>
</dbReference>
<dbReference type="Gene3D" id="3.40.50.620">
    <property type="entry name" value="HUPs"/>
    <property type="match status" value="1"/>
</dbReference>
<dbReference type="EMBL" id="HBUF01068338">
    <property type="protein sequence ID" value="CAG6628632.1"/>
    <property type="molecule type" value="Transcribed_RNA"/>
</dbReference>
<dbReference type="InterPro" id="IPR014729">
    <property type="entry name" value="Rossmann-like_a/b/a_fold"/>
</dbReference>
<dbReference type="Gene3D" id="1.10.730.10">
    <property type="entry name" value="Isoleucyl-tRNA Synthetase, Domain 1"/>
    <property type="match status" value="1"/>
</dbReference>
<keyword evidence="9 13" id="KW-0030">Aminoacyl-tRNA synthetase</keyword>
<dbReference type="FunFam" id="3.40.50.620:FF:000084">
    <property type="entry name" value="arginine--tRNA ligase, cytoplasmic"/>
    <property type="match status" value="1"/>
</dbReference>
<evidence type="ECO:0000313" key="18">
    <source>
        <dbReference type="EMBL" id="CAG6714932.1"/>
    </source>
</evidence>
<dbReference type="GO" id="GO:0017101">
    <property type="term" value="C:aminoacyl-tRNA synthetase multienzyme complex"/>
    <property type="evidence" value="ECO:0007669"/>
    <property type="project" value="UniProtKB-ARBA"/>
</dbReference>
<dbReference type="InterPro" id="IPR036695">
    <property type="entry name" value="Arg-tRNA-synth_N_sf"/>
</dbReference>
<keyword evidence="4" id="KW-0963">Cytoplasm</keyword>
<dbReference type="GO" id="GO:0005829">
    <property type="term" value="C:cytosol"/>
    <property type="evidence" value="ECO:0007669"/>
    <property type="project" value="UniProtKB-SubCell"/>
</dbReference>
<dbReference type="InterPro" id="IPR008909">
    <property type="entry name" value="DALR_anticod-bd"/>
</dbReference>
<name>A0A8D8XZA2_9HEMI</name>
<evidence type="ECO:0000256" key="7">
    <source>
        <dbReference type="ARBA" id="ARBA00022840"/>
    </source>
</evidence>
<dbReference type="FunFam" id="3.30.1360.70:FF:000002">
    <property type="entry name" value="arginine--tRNA ligase, cytoplasmic"/>
    <property type="match status" value="1"/>
</dbReference>
<evidence type="ECO:0000256" key="5">
    <source>
        <dbReference type="ARBA" id="ARBA00022598"/>
    </source>
</evidence>
<keyword evidence="8 13" id="KW-0648">Protein biosynthesis</keyword>
<evidence type="ECO:0000256" key="8">
    <source>
        <dbReference type="ARBA" id="ARBA00022917"/>
    </source>
</evidence>
<dbReference type="SMART" id="SM01016">
    <property type="entry name" value="Arg_tRNA_synt_N"/>
    <property type="match status" value="1"/>
</dbReference>
<reference evidence="18" key="1">
    <citation type="submission" date="2021-05" db="EMBL/GenBank/DDBJ databases">
        <authorList>
            <person name="Alioto T."/>
            <person name="Alioto T."/>
            <person name="Gomez Garrido J."/>
        </authorList>
    </citation>
    <scope>NUCLEOTIDE SEQUENCE</scope>
</reference>
<keyword evidence="14" id="KW-0175">Coiled coil</keyword>
<evidence type="ECO:0000256" key="13">
    <source>
        <dbReference type="RuleBase" id="RU363038"/>
    </source>
</evidence>
<dbReference type="GO" id="GO:0005524">
    <property type="term" value="F:ATP binding"/>
    <property type="evidence" value="ECO:0007669"/>
    <property type="project" value="UniProtKB-KW"/>
</dbReference>
<feature type="region of interest" description="Disordered" evidence="15">
    <location>
        <begin position="73"/>
        <end position="98"/>
    </location>
</feature>
<keyword evidence="5 13" id="KW-0436">Ligase</keyword>
<dbReference type="PRINTS" id="PR01038">
    <property type="entry name" value="TRNASYNTHARG"/>
</dbReference>
<comment type="catalytic activity">
    <reaction evidence="11">
        <text>tRNA(Arg) + L-arginine + ATP = L-arginyl-tRNA(Arg) + AMP + diphosphate</text>
        <dbReference type="Rhea" id="RHEA:20301"/>
        <dbReference type="Rhea" id="RHEA-COMP:9658"/>
        <dbReference type="Rhea" id="RHEA-COMP:9673"/>
        <dbReference type="ChEBI" id="CHEBI:30616"/>
        <dbReference type="ChEBI" id="CHEBI:32682"/>
        <dbReference type="ChEBI" id="CHEBI:33019"/>
        <dbReference type="ChEBI" id="CHEBI:78442"/>
        <dbReference type="ChEBI" id="CHEBI:78513"/>
        <dbReference type="ChEBI" id="CHEBI:456215"/>
        <dbReference type="EC" id="6.1.1.19"/>
    </reaction>
</comment>
<dbReference type="AlphaFoldDB" id="A0A8D8XZA2"/>
<dbReference type="InterPro" id="IPR001278">
    <property type="entry name" value="Arg-tRNA-ligase"/>
</dbReference>
<evidence type="ECO:0000259" key="16">
    <source>
        <dbReference type="SMART" id="SM00836"/>
    </source>
</evidence>
<dbReference type="Pfam" id="PF05746">
    <property type="entry name" value="DALR_1"/>
    <property type="match status" value="1"/>
</dbReference>
<dbReference type="InterPro" id="IPR005148">
    <property type="entry name" value="Arg-tRNA-synth_N"/>
</dbReference>
<evidence type="ECO:0000256" key="3">
    <source>
        <dbReference type="ARBA" id="ARBA00012837"/>
    </source>
</evidence>